<dbReference type="Proteomes" id="UP000814033">
    <property type="component" value="Unassembled WGS sequence"/>
</dbReference>
<evidence type="ECO:0000313" key="1">
    <source>
        <dbReference type="EMBL" id="KAI0053953.1"/>
    </source>
</evidence>
<evidence type="ECO:0000313" key="2">
    <source>
        <dbReference type="Proteomes" id="UP000814033"/>
    </source>
</evidence>
<sequence>MGQRGHYTFTVFFIILSLAMGPCRTIAPSLGAQHQFPSPLKPSPSPLHTVFHPLHRPTCLSFSGAGPPFISLFTESPPNTQVITFLPTRP</sequence>
<proteinExistence type="predicted"/>
<accession>A0ACB8SBU7</accession>
<reference evidence="1" key="2">
    <citation type="journal article" date="2022" name="New Phytol.">
        <title>Evolutionary transition to the ectomycorrhizal habit in the genomes of a hyperdiverse lineage of mushroom-forming fungi.</title>
        <authorList>
            <person name="Looney B."/>
            <person name="Miyauchi S."/>
            <person name="Morin E."/>
            <person name="Drula E."/>
            <person name="Courty P.E."/>
            <person name="Kohler A."/>
            <person name="Kuo A."/>
            <person name="LaButti K."/>
            <person name="Pangilinan J."/>
            <person name="Lipzen A."/>
            <person name="Riley R."/>
            <person name="Andreopoulos W."/>
            <person name="He G."/>
            <person name="Johnson J."/>
            <person name="Nolan M."/>
            <person name="Tritt A."/>
            <person name="Barry K.W."/>
            <person name="Grigoriev I.V."/>
            <person name="Nagy L.G."/>
            <person name="Hibbett D."/>
            <person name="Henrissat B."/>
            <person name="Matheny P.B."/>
            <person name="Labbe J."/>
            <person name="Martin F.M."/>
        </authorList>
    </citation>
    <scope>NUCLEOTIDE SEQUENCE</scope>
    <source>
        <strain evidence="1">FP105234-sp</strain>
    </source>
</reference>
<reference evidence="1" key="1">
    <citation type="submission" date="2021-02" db="EMBL/GenBank/DDBJ databases">
        <authorList>
            <consortium name="DOE Joint Genome Institute"/>
            <person name="Ahrendt S."/>
            <person name="Looney B.P."/>
            <person name="Miyauchi S."/>
            <person name="Morin E."/>
            <person name="Drula E."/>
            <person name="Courty P.E."/>
            <person name="Chicoki N."/>
            <person name="Fauchery L."/>
            <person name="Kohler A."/>
            <person name="Kuo A."/>
            <person name="Labutti K."/>
            <person name="Pangilinan J."/>
            <person name="Lipzen A."/>
            <person name="Riley R."/>
            <person name="Andreopoulos W."/>
            <person name="He G."/>
            <person name="Johnson J."/>
            <person name="Barry K.W."/>
            <person name="Grigoriev I.V."/>
            <person name="Nagy L."/>
            <person name="Hibbett D."/>
            <person name="Henrissat B."/>
            <person name="Matheny P.B."/>
            <person name="Labbe J."/>
            <person name="Martin F."/>
        </authorList>
    </citation>
    <scope>NUCLEOTIDE SEQUENCE</scope>
    <source>
        <strain evidence="1">FP105234-sp</strain>
    </source>
</reference>
<gene>
    <name evidence="1" type="ORF">FA95DRAFT_18435</name>
</gene>
<protein>
    <submittedName>
        <fullName evidence="1">Uncharacterized protein</fullName>
    </submittedName>
</protein>
<name>A0ACB8SBU7_9AGAM</name>
<organism evidence="1 2">
    <name type="scientific">Auriscalpium vulgare</name>
    <dbReference type="NCBI Taxonomy" id="40419"/>
    <lineage>
        <taxon>Eukaryota</taxon>
        <taxon>Fungi</taxon>
        <taxon>Dikarya</taxon>
        <taxon>Basidiomycota</taxon>
        <taxon>Agaricomycotina</taxon>
        <taxon>Agaricomycetes</taxon>
        <taxon>Russulales</taxon>
        <taxon>Auriscalpiaceae</taxon>
        <taxon>Auriscalpium</taxon>
    </lineage>
</organism>
<keyword evidence="2" id="KW-1185">Reference proteome</keyword>
<comment type="caution">
    <text evidence="1">The sequence shown here is derived from an EMBL/GenBank/DDBJ whole genome shotgun (WGS) entry which is preliminary data.</text>
</comment>
<dbReference type="EMBL" id="MU275838">
    <property type="protein sequence ID" value="KAI0053953.1"/>
    <property type="molecule type" value="Genomic_DNA"/>
</dbReference>